<evidence type="ECO:0000313" key="18">
    <source>
        <dbReference type="Proteomes" id="UP000547674"/>
    </source>
</evidence>
<evidence type="ECO:0000256" key="1">
    <source>
        <dbReference type="ARBA" id="ARBA00004141"/>
    </source>
</evidence>
<reference evidence="17 18" key="1">
    <citation type="submission" date="2020-03" db="EMBL/GenBank/DDBJ databases">
        <title>Metabolic flexibility allows generalist bacteria to become dominant in a frequently disturbed ecosystem.</title>
        <authorList>
            <person name="Chen Y.-J."/>
            <person name="Leung P.M."/>
            <person name="Bay S.K."/>
            <person name="Hugenholtz P."/>
            <person name="Kessler A.J."/>
            <person name="Shelley G."/>
            <person name="Waite D.W."/>
            <person name="Cook P.L."/>
            <person name="Greening C."/>
        </authorList>
    </citation>
    <scope>NUCLEOTIDE SEQUENCE [LARGE SCALE GENOMIC DNA]</scope>
    <source>
        <strain evidence="17">SS_bin_28</strain>
    </source>
</reference>
<dbReference type="GO" id="GO:0008955">
    <property type="term" value="F:peptidoglycan glycosyltransferase activity"/>
    <property type="evidence" value="ECO:0007669"/>
    <property type="project" value="UniProtKB-EC"/>
</dbReference>
<evidence type="ECO:0000313" key="17">
    <source>
        <dbReference type="EMBL" id="NNF07541.1"/>
    </source>
</evidence>
<evidence type="ECO:0000256" key="7">
    <source>
        <dbReference type="ARBA" id="ARBA00022989"/>
    </source>
</evidence>
<keyword evidence="6" id="KW-0573">Peptidoglycan synthesis</keyword>
<keyword evidence="8 16" id="KW-0472">Membrane</keyword>
<evidence type="ECO:0000256" key="15">
    <source>
        <dbReference type="ARBA" id="ARBA00049902"/>
    </source>
</evidence>
<dbReference type="GO" id="GO:0009252">
    <property type="term" value="P:peptidoglycan biosynthetic process"/>
    <property type="evidence" value="ECO:0007669"/>
    <property type="project" value="UniProtKB-KW"/>
</dbReference>
<evidence type="ECO:0000256" key="2">
    <source>
        <dbReference type="ARBA" id="ARBA00022676"/>
    </source>
</evidence>
<evidence type="ECO:0000256" key="12">
    <source>
        <dbReference type="ARBA" id="ARBA00041185"/>
    </source>
</evidence>
<comment type="caution">
    <text evidence="17">The sequence shown here is derived from an EMBL/GenBank/DDBJ whole genome shotgun (WGS) entry which is preliminary data.</text>
</comment>
<dbReference type="GO" id="GO:0005886">
    <property type="term" value="C:plasma membrane"/>
    <property type="evidence" value="ECO:0007669"/>
    <property type="project" value="TreeGrafter"/>
</dbReference>
<feature type="transmembrane region" description="Helical" evidence="16">
    <location>
        <begin position="21"/>
        <end position="47"/>
    </location>
</feature>
<protein>
    <recommendedName>
        <fullName evidence="12">Probable peptidoglycan glycosyltransferase FtsW</fullName>
        <ecNumber evidence="14">2.4.99.28</ecNumber>
    </recommendedName>
    <alternativeName>
        <fullName evidence="13">Cell division protein FtsW</fullName>
    </alternativeName>
    <alternativeName>
        <fullName evidence="10">Cell wall polymerase</fullName>
    </alternativeName>
    <alternativeName>
        <fullName evidence="9">Peptidoglycan polymerase</fullName>
    </alternativeName>
</protein>
<evidence type="ECO:0000256" key="13">
    <source>
        <dbReference type="ARBA" id="ARBA00041418"/>
    </source>
</evidence>
<comment type="catalytic activity">
    <reaction evidence="15">
        <text>[GlcNAc-(1-&gt;4)-Mur2Ac(oyl-L-Ala-gamma-D-Glu-L-Lys-D-Ala-D-Ala)](n)-di-trans,octa-cis-undecaprenyl diphosphate + beta-D-GlcNAc-(1-&gt;4)-Mur2Ac(oyl-L-Ala-gamma-D-Glu-L-Lys-D-Ala-D-Ala)-di-trans,octa-cis-undecaprenyl diphosphate = [GlcNAc-(1-&gt;4)-Mur2Ac(oyl-L-Ala-gamma-D-Glu-L-Lys-D-Ala-D-Ala)](n+1)-di-trans,octa-cis-undecaprenyl diphosphate + di-trans,octa-cis-undecaprenyl diphosphate + H(+)</text>
        <dbReference type="Rhea" id="RHEA:23708"/>
        <dbReference type="Rhea" id="RHEA-COMP:9602"/>
        <dbReference type="Rhea" id="RHEA-COMP:9603"/>
        <dbReference type="ChEBI" id="CHEBI:15378"/>
        <dbReference type="ChEBI" id="CHEBI:58405"/>
        <dbReference type="ChEBI" id="CHEBI:60033"/>
        <dbReference type="ChEBI" id="CHEBI:78435"/>
        <dbReference type="EC" id="2.4.99.28"/>
    </reaction>
</comment>
<feature type="transmembrane region" description="Helical" evidence="16">
    <location>
        <begin position="274"/>
        <end position="300"/>
    </location>
</feature>
<comment type="subcellular location">
    <subcellularLocation>
        <location evidence="1">Membrane</location>
        <topology evidence="1">Multi-pass membrane protein</topology>
    </subcellularLocation>
</comment>
<dbReference type="GO" id="GO:0051301">
    <property type="term" value="P:cell division"/>
    <property type="evidence" value="ECO:0007669"/>
    <property type="project" value="InterPro"/>
</dbReference>
<evidence type="ECO:0000256" key="9">
    <source>
        <dbReference type="ARBA" id="ARBA00032370"/>
    </source>
</evidence>
<evidence type="ECO:0000256" key="10">
    <source>
        <dbReference type="ARBA" id="ARBA00033270"/>
    </source>
</evidence>
<dbReference type="GO" id="GO:0032153">
    <property type="term" value="C:cell division site"/>
    <property type="evidence" value="ECO:0007669"/>
    <property type="project" value="TreeGrafter"/>
</dbReference>
<evidence type="ECO:0000256" key="5">
    <source>
        <dbReference type="ARBA" id="ARBA00022960"/>
    </source>
</evidence>
<organism evidence="17 18">
    <name type="scientific">Eiseniibacteriota bacterium</name>
    <dbReference type="NCBI Taxonomy" id="2212470"/>
    <lineage>
        <taxon>Bacteria</taxon>
        <taxon>Candidatus Eiseniibacteriota</taxon>
    </lineage>
</organism>
<evidence type="ECO:0000256" key="16">
    <source>
        <dbReference type="SAM" id="Phobius"/>
    </source>
</evidence>
<evidence type="ECO:0000256" key="11">
    <source>
        <dbReference type="ARBA" id="ARBA00038053"/>
    </source>
</evidence>
<dbReference type="EMBL" id="JABDJR010000495">
    <property type="protein sequence ID" value="NNF07541.1"/>
    <property type="molecule type" value="Genomic_DNA"/>
</dbReference>
<keyword evidence="4 16" id="KW-0812">Transmembrane</keyword>
<feature type="transmembrane region" description="Helical" evidence="16">
    <location>
        <begin position="84"/>
        <end position="103"/>
    </location>
</feature>
<dbReference type="InterPro" id="IPR001182">
    <property type="entry name" value="FtsW/RodA"/>
</dbReference>
<evidence type="ECO:0000256" key="8">
    <source>
        <dbReference type="ARBA" id="ARBA00023136"/>
    </source>
</evidence>
<name>A0A7Y2E985_UNCEI</name>
<evidence type="ECO:0000256" key="6">
    <source>
        <dbReference type="ARBA" id="ARBA00022984"/>
    </source>
</evidence>
<evidence type="ECO:0000256" key="4">
    <source>
        <dbReference type="ARBA" id="ARBA00022692"/>
    </source>
</evidence>
<keyword evidence="2" id="KW-0328">Glycosyltransferase</keyword>
<gene>
    <name evidence="17" type="ORF">HKN21_12335</name>
</gene>
<evidence type="ECO:0000256" key="14">
    <source>
        <dbReference type="ARBA" id="ARBA00044770"/>
    </source>
</evidence>
<keyword evidence="7 16" id="KW-1133">Transmembrane helix</keyword>
<accession>A0A7Y2E985</accession>
<comment type="similarity">
    <text evidence="11">Belongs to the SEDS family. FtsW subfamily.</text>
</comment>
<dbReference type="PANTHER" id="PTHR30474:SF2">
    <property type="entry name" value="PEPTIDOGLYCAN GLYCOSYLTRANSFERASE FTSW-RELATED"/>
    <property type="match status" value="1"/>
</dbReference>
<dbReference type="Proteomes" id="UP000547674">
    <property type="component" value="Unassembled WGS sequence"/>
</dbReference>
<feature type="non-terminal residue" evidence="17">
    <location>
        <position position="311"/>
    </location>
</feature>
<dbReference type="GO" id="GO:0015648">
    <property type="term" value="F:lipid-linked peptidoglycan transporter activity"/>
    <property type="evidence" value="ECO:0007669"/>
    <property type="project" value="TreeGrafter"/>
</dbReference>
<keyword evidence="3" id="KW-0808">Transferase</keyword>
<dbReference type="AlphaFoldDB" id="A0A7Y2E985"/>
<feature type="transmembrane region" description="Helical" evidence="16">
    <location>
        <begin position="152"/>
        <end position="169"/>
    </location>
</feature>
<evidence type="ECO:0000256" key="3">
    <source>
        <dbReference type="ARBA" id="ARBA00022679"/>
    </source>
</evidence>
<proteinExistence type="inferred from homology"/>
<dbReference type="EC" id="2.4.99.28" evidence="14"/>
<dbReference type="GO" id="GO:0008360">
    <property type="term" value="P:regulation of cell shape"/>
    <property type="evidence" value="ECO:0007669"/>
    <property type="project" value="UniProtKB-KW"/>
</dbReference>
<feature type="transmembrane region" description="Helical" evidence="16">
    <location>
        <begin position="175"/>
        <end position="190"/>
    </location>
</feature>
<keyword evidence="5" id="KW-0133">Cell shape</keyword>
<feature type="transmembrane region" description="Helical" evidence="16">
    <location>
        <begin position="197"/>
        <end position="215"/>
    </location>
</feature>
<sequence>MSRAEVAAKLGDAFRNGRFKLIDPVLLGATLALCALGLLMIYSITAAPLRSAAFLENQGFRIALGLVGLAIASRIDYHRWGYKAPLYFALGLLGLLLVLVPNIGHEVNGARRWIKIGSQTLQPVDFARVGLVIYLAFLLSKPRQKLEQFSSGLLPCMVAVGLMVLLLFLQPNMSSAIAITVIAGLMLLVGRIPFRHLGLLLVPAAVAIPVLGKGYQSARIENWLAYWKTGAGLDTANYQMDQSLISIGSGGLWGKGLGVSDQKWDFLPDARTDFIFAILGEELGFFGALIVIGLLLLVFWRSYQISRTAPD</sequence>
<dbReference type="PANTHER" id="PTHR30474">
    <property type="entry name" value="CELL CYCLE PROTEIN"/>
    <property type="match status" value="1"/>
</dbReference>
<dbReference type="Pfam" id="PF01098">
    <property type="entry name" value="FTSW_RODA_SPOVE"/>
    <property type="match status" value="1"/>
</dbReference>